<protein>
    <submittedName>
        <fullName evidence="2">Uncharacterized protein</fullName>
    </submittedName>
</protein>
<gene>
    <name evidence="2" type="ORF">HAX54_011008</name>
</gene>
<feature type="region of interest" description="Disordered" evidence="1">
    <location>
        <begin position="1"/>
        <end position="28"/>
    </location>
</feature>
<dbReference type="EMBL" id="JACEIK010161642">
    <property type="protein sequence ID" value="MCE5167574.1"/>
    <property type="molecule type" value="Genomic_DNA"/>
</dbReference>
<evidence type="ECO:0000256" key="1">
    <source>
        <dbReference type="SAM" id="MobiDB-lite"/>
    </source>
</evidence>
<feature type="compositionally biased region" description="Low complexity" evidence="1">
    <location>
        <begin position="136"/>
        <end position="147"/>
    </location>
</feature>
<dbReference type="Proteomes" id="UP000823775">
    <property type="component" value="Unassembled WGS sequence"/>
</dbReference>
<sequence>SDLEKVPRRNVFEKQGDKPHQNRKSQRVPMRLVLDEFDEDEYAADANVGGRIYNLNYSISRDSSANRFKGDYSSIKKKEDGGSTATYSNARGGDDMNPRHGTYLRQSGNAGEGVANDSKMKLKVGEVRGVIQTKNSSYGSSSLFSSESARHSDASEPRQNLTPQ</sequence>
<evidence type="ECO:0000313" key="3">
    <source>
        <dbReference type="Proteomes" id="UP000823775"/>
    </source>
</evidence>
<name>A0ABS8YD81_DATST</name>
<organism evidence="2 3">
    <name type="scientific">Datura stramonium</name>
    <name type="common">Jimsonweed</name>
    <name type="synonym">Common thornapple</name>
    <dbReference type="NCBI Taxonomy" id="4076"/>
    <lineage>
        <taxon>Eukaryota</taxon>
        <taxon>Viridiplantae</taxon>
        <taxon>Streptophyta</taxon>
        <taxon>Embryophyta</taxon>
        <taxon>Tracheophyta</taxon>
        <taxon>Spermatophyta</taxon>
        <taxon>Magnoliopsida</taxon>
        <taxon>eudicotyledons</taxon>
        <taxon>Gunneridae</taxon>
        <taxon>Pentapetalae</taxon>
        <taxon>asterids</taxon>
        <taxon>lamiids</taxon>
        <taxon>Solanales</taxon>
        <taxon>Solanaceae</taxon>
        <taxon>Solanoideae</taxon>
        <taxon>Datureae</taxon>
        <taxon>Datura</taxon>
    </lineage>
</organism>
<feature type="non-terminal residue" evidence="2">
    <location>
        <position position="1"/>
    </location>
</feature>
<feature type="region of interest" description="Disordered" evidence="1">
    <location>
        <begin position="135"/>
        <end position="164"/>
    </location>
</feature>
<evidence type="ECO:0000313" key="2">
    <source>
        <dbReference type="EMBL" id="MCE5167574.1"/>
    </source>
</evidence>
<keyword evidence="3" id="KW-1185">Reference proteome</keyword>
<comment type="caution">
    <text evidence="2">The sequence shown here is derived from an EMBL/GenBank/DDBJ whole genome shotgun (WGS) entry which is preliminary data.</text>
</comment>
<reference evidence="2 3" key="1">
    <citation type="journal article" date="2021" name="BMC Genomics">
        <title>Datura genome reveals duplications of psychoactive alkaloid biosynthetic genes and high mutation rate following tissue culture.</title>
        <authorList>
            <person name="Rajewski A."/>
            <person name="Carter-House D."/>
            <person name="Stajich J."/>
            <person name="Litt A."/>
        </authorList>
    </citation>
    <scope>NUCLEOTIDE SEQUENCE [LARGE SCALE GENOMIC DNA]</scope>
    <source>
        <strain evidence="2">AR-01</strain>
    </source>
</reference>
<accession>A0ABS8YD81</accession>
<feature type="compositionally biased region" description="Basic and acidic residues" evidence="1">
    <location>
        <begin position="1"/>
        <end position="20"/>
    </location>
</feature>
<feature type="compositionally biased region" description="Basic and acidic residues" evidence="1">
    <location>
        <begin position="68"/>
        <end position="81"/>
    </location>
</feature>
<proteinExistence type="predicted"/>
<feature type="non-terminal residue" evidence="2">
    <location>
        <position position="164"/>
    </location>
</feature>
<feature type="region of interest" description="Disordered" evidence="1">
    <location>
        <begin position="66"/>
        <end position="117"/>
    </location>
</feature>